<dbReference type="InterPro" id="IPR036249">
    <property type="entry name" value="Thioredoxin-like_sf"/>
</dbReference>
<comment type="caution">
    <text evidence="2">The sequence shown here is derived from an EMBL/GenBank/DDBJ whole genome shotgun (WGS) entry which is preliminary data.</text>
</comment>
<keyword evidence="3" id="KW-1185">Reference proteome</keyword>
<dbReference type="EMBL" id="BLLF01006563">
    <property type="protein sequence ID" value="GFH32361.1"/>
    <property type="molecule type" value="Genomic_DNA"/>
</dbReference>
<protein>
    <submittedName>
        <fullName evidence="2">Thioredoxin domain-containing protein</fullName>
    </submittedName>
</protein>
<dbReference type="Proteomes" id="UP000485058">
    <property type="component" value="Unassembled WGS sequence"/>
</dbReference>
<evidence type="ECO:0000256" key="1">
    <source>
        <dbReference type="SAM" id="MobiDB-lite"/>
    </source>
</evidence>
<sequence length="104" mass="11692">VNCEEDELLCDRWQVVHTPTLKVLHRGEEVLHYKADVFHIDLMRPFILKMHAQLTQATPSAAAGSKEQGQEQAATVSTLEVPEPAPHQHQGPVHEPRNTNSQEL</sequence>
<organism evidence="2 3">
    <name type="scientific">Haematococcus lacustris</name>
    <name type="common">Green alga</name>
    <name type="synonym">Haematococcus pluvialis</name>
    <dbReference type="NCBI Taxonomy" id="44745"/>
    <lineage>
        <taxon>Eukaryota</taxon>
        <taxon>Viridiplantae</taxon>
        <taxon>Chlorophyta</taxon>
        <taxon>core chlorophytes</taxon>
        <taxon>Chlorophyceae</taxon>
        <taxon>CS clade</taxon>
        <taxon>Chlamydomonadales</taxon>
        <taxon>Haematococcaceae</taxon>
        <taxon>Haematococcus</taxon>
    </lineage>
</organism>
<feature type="non-terminal residue" evidence="2">
    <location>
        <position position="1"/>
    </location>
</feature>
<accession>A0A6A0AJA8</accession>
<reference evidence="2 3" key="1">
    <citation type="submission" date="2020-02" db="EMBL/GenBank/DDBJ databases">
        <title>Draft genome sequence of Haematococcus lacustris strain NIES-144.</title>
        <authorList>
            <person name="Morimoto D."/>
            <person name="Nakagawa S."/>
            <person name="Yoshida T."/>
            <person name="Sawayama S."/>
        </authorList>
    </citation>
    <scope>NUCLEOTIDE SEQUENCE [LARGE SCALE GENOMIC DNA]</scope>
    <source>
        <strain evidence="2 3">NIES-144</strain>
    </source>
</reference>
<name>A0A6A0AJA8_HAELA</name>
<evidence type="ECO:0000313" key="2">
    <source>
        <dbReference type="EMBL" id="GFH32361.1"/>
    </source>
</evidence>
<proteinExistence type="predicted"/>
<evidence type="ECO:0000313" key="3">
    <source>
        <dbReference type="Proteomes" id="UP000485058"/>
    </source>
</evidence>
<gene>
    <name evidence="2" type="ORF">HaLaN_31569</name>
</gene>
<dbReference type="SUPFAM" id="SSF52833">
    <property type="entry name" value="Thioredoxin-like"/>
    <property type="match status" value="1"/>
</dbReference>
<dbReference type="AlphaFoldDB" id="A0A6A0AJA8"/>
<feature type="region of interest" description="Disordered" evidence="1">
    <location>
        <begin position="56"/>
        <end position="104"/>
    </location>
</feature>